<evidence type="ECO:0000256" key="5">
    <source>
        <dbReference type="ARBA" id="ARBA00022989"/>
    </source>
</evidence>
<reference evidence="8 9" key="1">
    <citation type="submission" date="2018-08" db="EMBL/GenBank/DDBJ databases">
        <title>Paraburkholderia sp. DHOM06 isolated from forest soil.</title>
        <authorList>
            <person name="Gao Z.-H."/>
            <person name="Qiu L.-H."/>
        </authorList>
    </citation>
    <scope>NUCLEOTIDE SEQUENCE [LARGE SCALE GENOMIC DNA]</scope>
    <source>
        <strain evidence="8 9">DHOM06</strain>
    </source>
</reference>
<dbReference type="GO" id="GO:0006605">
    <property type="term" value="P:protein targeting"/>
    <property type="evidence" value="ECO:0007669"/>
    <property type="project" value="UniProtKB-UniRule"/>
</dbReference>
<dbReference type="GO" id="GO:0005886">
    <property type="term" value="C:plasma membrane"/>
    <property type="evidence" value="ECO:0007669"/>
    <property type="project" value="UniProtKB-SubCell"/>
</dbReference>
<feature type="transmembrane region" description="Helical" evidence="7">
    <location>
        <begin position="230"/>
        <end position="247"/>
    </location>
</feature>
<evidence type="ECO:0000256" key="1">
    <source>
        <dbReference type="ARBA" id="ARBA00004651"/>
    </source>
</evidence>
<dbReference type="PANTHER" id="PTHR30065:SF1">
    <property type="entry name" value="SURFACE PRESENTATION OF ANTIGENS PROTEIN SPAR"/>
    <property type="match status" value="1"/>
</dbReference>
<gene>
    <name evidence="8" type="ORF">DWV00_22395</name>
</gene>
<feature type="transmembrane region" description="Helical" evidence="7">
    <location>
        <begin position="45"/>
        <end position="64"/>
    </location>
</feature>
<evidence type="ECO:0000313" key="9">
    <source>
        <dbReference type="Proteomes" id="UP000256838"/>
    </source>
</evidence>
<dbReference type="OrthoDB" id="9153610at2"/>
<evidence type="ECO:0000313" key="8">
    <source>
        <dbReference type="EMBL" id="RDU96745.1"/>
    </source>
</evidence>
<evidence type="ECO:0000256" key="4">
    <source>
        <dbReference type="ARBA" id="ARBA00022692"/>
    </source>
</evidence>
<name>A0A3D8JVJ0_9BURK</name>
<comment type="subcellular location">
    <subcellularLocation>
        <location evidence="1 7">Cell membrane</location>
        <topology evidence="1 7">Multi-pass membrane protein</topology>
    </subcellularLocation>
</comment>
<dbReference type="AlphaFoldDB" id="A0A3D8JVJ0"/>
<sequence length="270" mass="29083">MNPFDYFGGLEQIGSSLMTLFILVTLCSVRIMVVMIVFPPTGDNVLQGVTRTAIVALWGGFVAFGQRGLMPRLHGLYLVEVAAKEAVVGLVIAFLASRVFWLAESVGAYIDDVTGYNHIQMVNPSQGQQTSLTSTLMSLCASMAFWTLGGMTFLLGAIFQSYRWLPVDRFTPVPAEIIASFALKQTDSLMISIAKLAAPAVMLLLLVDVGLALVARTAQKLDLMELSQPIKGGLAVLLLALLIGTFIEQVRDQLSLLHIADVLKAALGGH</sequence>
<feature type="transmembrane region" description="Helical" evidence="7">
    <location>
        <begin position="20"/>
        <end position="39"/>
    </location>
</feature>
<feature type="transmembrane region" description="Helical" evidence="7">
    <location>
        <begin position="136"/>
        <end position="159"/>
    </location>
</feature>
<accession>A0A3D8JVJ0</accession>
<keyword evidence="3 7" id="KW-1003">Cell membrane</keyword>
<dbReference type="Proteomes" id="UP000256838">
    <property type="component" value="Unassembled WGS sequence"/>
</dbReference>
<dbReference type="NCBIfam" id="TIGR01401">
    <property type="entry name" value="fliR_like_III"/>
    <property type="match status" value="1"/>
</dbReference>
<comment type="caution">
    <text evidence="8">The sequence shown here is derived from an EMBL/GenBank/DDBJ whole genome shotgun (WGS) entry which is preliminary data.</text>
</comment>
<comment type="similarity">
    <text evidence="2 7">Belongs to the FliR/MopE/SpaR family.</text>
</comment>
<protein>
    <submittedName>
        <fullName evidence="8">EscT/YscT/HrcT family type III secretion system export apparatus protein</fullName>
    </submittedName>
</protein>
<keyword evidence="5 7" id="KW-1133">Transmembrane helix</keyword>
<keyword evidence="9" id="KW-1185">Reference proteome</keyword>
<proteinExistence type="inferred from homology"/>
<dbReference type="InterPro" id="IPR006304">
    <property type="entry name" value="T3SS_SpaR/YscT"/>
</dbReference>
<keyword evidence="4 7" id="KW-0812">Transmembrane</keyword>
<dbReference type="PRINTS" id="PR00953">
    <property type="entry name" value="TYPE3IMRPROT"/>
</dbReference>
<keyword evidence="6 7" id="KW-0472">Membrane</keyword>
<dbReference type="EMBL" id="QRGA01000013">
    <property type="protein sequence ID" value="RDU96745.1"/>
    <property type="molecule type" value="Genomic_DNA"/>
</dbReference>
<dbReference type="RefSeq" id="WP_115535800.1">
    <property type="nucleotide sequence ID" value="NZ_QRGA01000013.1"/>
</dbReference>
<feature type="transmembrane region" description="Helical" evidence="7">
    <location>
        <begin position="196"/>
        <end position="218"/>
    </location>
</feature>
<evidence type="ECO:0000256" key="3">
    <source>
        <dbReference type="ARBA" id="ARBA00022475"/>
    </source>
</evidence>
<dbReference type="Pfam" id="PF01311">
    <property type="entry name" value="Bac_export_1"/>
    <property type="match status" value="1"/>
</dbReference>
<dbReference type="InterPro" id="IPR002010">
    <property type="entry name" value="T3SS_IM_R"/>
</dbReference>
<evidence type="ECO:0000256" key="6">
    <source>
        <dbReference type="ARBA" id="ARBA00023136"/>
    </source>
</evidence>
<organism evidence="8 9">
    <name type="scientific">Trinickia dinghuensis</name>
    <dbReference type="NCBI Taxonomy" id="2291023"/>
    <lineage>
        <taxon>Bacteria</taxon>
        <taxon>Pseudomonadati</taxon>
        <taxon>Pseudomonadota</taxon>
        <taxon>Betaproteobacteria</taxon>
        <taxon>Burkholderiales</taxon>
        <taxon>Burkholderiaceae</taxon>
        <taxon>Trinickia</taxon>
    </lineage>
</organism>
<dbReference type="PANTHER" id="PTHR30065">
    <property type="entry name" value="FLAGELLAR BIOSYNTHETIC PROTEIN FLIR"/>
    <property type="match status" value="1"/>
</dbReference>
<evidence type="ECO:0000256" key="2">
    <source>
        <dbReference type="ARBA" id="ARBA00009772"/>
    </source>
</evidence>
<evidence type="ECO:0000256" key="7">
    <source>
        <dbReference type="RuleBase" id="RU362072"/>
    </source>
</evidence>